<dbReference type="EMBL" id="PFSI01000066">
    <property type="protein sequence ID" value="PJC24168.1"/>
    <property type="molecule type" value="Genomic_DNA"/>
</dbReference>
<comment type="caution">
    <text evidence="2">The sequence shown here is derived from an EMBL/GenBank/DDBJ whole genome shotgun (WGS) entry which is preliminary data.</text>
</comment>
<gene>
    <name evidence="2" type="ORF">CO057_04270</name>
</gene>
<name>A0A2M8EN62_9BACT</name>
<keyword evidence="1" id="KW-0472">Membrane</keyword>
<evidence type="ECO:0000313" key="2">
    <source>
        <dbReference type="EMBL" id="PJC24168.1"/>
    </source>
</evidence>
<evidence type="ECO:0000313" key="3">
    <source>
        <dbReference type="Proteomes" id="UP000230251"/>
    </source>
</evidence>
<evidence type="ECO:0008006" key="4">
    <source>
        <dbReference type="Google" id="ProtNLM"/>
    </source>
</evidence>
<feature type="transmembrane region" description="Helical" evidence="1">
    <location>
        <begin position="71"/>
        <end position="88"/>
    </location>
</feature>
<keyword evidence="1" id="KW-0812">Transmembrane</keyword>
<dbReference type="AlphaFoldDB" id="A0A2M8EN62"/>
<protein>
    <recommendedName>
        <fullName evidence="4">VanZ-like domain-containing protein</fullName>
    </recommendedName>
</protein>
<feature type="transmembrane region" description="Helical" evidence="1">
    <location>
        <begin position="34"/>
        <end position="51"/>
    </location>
</feature>
<dbReference type="Pfam" id="PF09997">
    <property type="entry name" value="DUF2238"/>
    <property type="match status" value="1"/>
</dbReference>
<keyword evidence="1" id="KW-1133">Transmembrane helix</keyword>
<reference evidence="3" key="1">
    <citation type="submission" date="2017-09" db="EMBL/GenBank/DDBJ databases">
        <title>Depth-based differentiation of microbial function through sediment-hosted aquifers and enrichment of novel symbionts in the deep terrestrial subsurface.</title>
        <authorList>
            <person name="Probst A.J."/>
            <person name="Ladd B."/>
            <person name="Jarett J.K."/>
            <person name="Geller-Mcgrath D.E."/>
            <person name="Sieber C.M.K."/>
            <person name="Emerson J.B."/>
            <person name="Anantharaman K."/>
            <person name="Thomas B.C."/>
            <person name="Malmstrom R."/>
            <person name="Stieglmeier M."/>
            <person name="Klingl A."/>
            <person name="Woyke T."/>
            <person name="Ryan C.M."/>
            <person name="Banfield J.F."/>
        </authorList>
    </citation>
    <scope>NUCLEOTIDE SEQUENCE [LARGE SCALE GENOMIC DNA]</scope>
</reference>
<dbReference type="InterPro" id="IPR014509">
    <property type="entry name" value="YjdF-like"/>
</dbReference>
<organism evidence="2 3">
    <name type="scientific">Candidatus Uhrbacteria bacterium CG_4_9_14_0_2_um_filter_41_50</name>
    <dbReference type="NCBI Taxonomy" id="1975031"/>
    <lineage>
        <taxon>Bacteria</taxon>
        <taxon>Candidatus Uhriibacteriota</taxon>
    </lineage>
</organism>
<sequence>MNIKKAILLIITVLLFHALGLVWGYEMFDWYDIPMHIGGGLAMGALGLAIWNEGIEDIKFKGSLKKHIKWWLIPFVVLGFVSFIGILWELHEYIFDQLFPIQIGDFTSWRQPDLTDTMMDLLNDLIGGVASLIIWKNK</sequence>
<accession>A0A2M8EN62</accession>
<dbReference type="Proteomes" id="UP000230251">
    <property type="component" value="Unassembled WGS sequence"/>
</dbReference>
<evidence type="ECO:0000256" key="1">
    <source>
        <dbReference type="SAM" id="Phobius"/>
    </source>
</evidence>
<proteinExistence type="predicted"/>